<dbReference type="EMBL" id="LAZR01006144">
    <property type="protein sequence ID" value="KKM94400.1"/>
    <property type="molecule type" value="Genomic_DNA"/>
</dbReference>
<reference evidence="1" key="1">
    <citation type="journal article" date="2015" name="Nature">
        <title>Complex archaea that bridge the gap between prokaryotes and eukaryotes.</title>
        <authorList>
            <person name="Spang A."/>
            <person name="Saw J.H."/>
            <person name="Jorgensen S.L."/>
            <person name="Zaremba-Niedzwiedzka K."/>
            <person name="Martijn J."/>
            <person name="Lind A.E."/>
            <person name="van Eijk R."/>
            <person name="Schleper C."/>
            <person name="Guy L."/>
            <person name="Ettema T.J."/>
        </authorList>
    </citation>
    <scope>NUCLEOTIDE SEQUENCE</scope>
</reference>
<proteinExistence type="predicted"/>
<accession>A0A0F9P006</accession>
<protein>
    <submittedName>
        <fullName evidence="1">Uncharacterized protein</fullName>
    </submittedName>
</protein>
<gene>
    <name evidence="1" type="ORF">LCGC14_1198750</name>
</gene>
<organism evidence="1">
    <name type="scientific">marine sediment metagenome</name>
    <dbReference type="NCBI Taxonomy" id="412755"/>
    <lineage>
        <taxon>unclassified sequences</taxon>
        <taxon>metagenomes</taxon>
        <taxon>ecological metagenomes</taxon>
    </lineage>
</organism>
<dbReference type="AlphaFoldDB" id="A0A0F9P006"/>
<name>A0A0F9P006_9ZZZZ</name>
<comment type="caution">
    <text evidence="1">The sequence shown here is derived from an EMBL/GenBank/DDBJ whole genome shotgun (WGS) entry which is preliminary data.</text>
</comment>
<evidence type="ECO:0000313" key="1">
    <source>
        <dbReference type="EMBL" id="KKM94400.1"/>
    </source>
</evidence>
<sequence>MVKSVEENEKILTFNYQKAINIKEIQQGDIFRNIPYYSPDFLLKSSLNEDNTKIKNEVESIFEDIIRKSNVINTKSIIFPTWAILGSQECDIRSGFDLIFFPLVKYKEINKQDVLITFIEKEIQEWTRYMYIPKSDLEDNKFGPFRVLLQNPFYISYEIVEKHLKYCWVTHIVEKARRVFVGKITNLFTRTPVDELVFIE</sequence>